<sequence length="936" mass="104153">MNNKNNSLNNKPLFHKVLTKNLSFYNFLNIKKPKFINLKTLNQPLSILISLSLISPNPILANIIADINAPKHNQPTILKTPNNAVLIDITKPNNNGISMNEYSKFDASKDGTILNNSMVGSDTITAGYIHANPHLSKSSAKLIVNKVNSNEKSILTGNIEIAGDKADLIIANPSGINIDGTHFINSKSTTLTTGNIEYENGGIKNIAVNKGEILITSRGLKDESNYLNILTHSAKINASIHANEINIITGDNTINKDGSILSNNENSIKTSKFSIDSSSLGGMYANKIKLVGTKNGIGVNNKGKIVASNFIEISSNGDLINSGDIISNKKIEIKAKEIINEGYLVSNSSLSLKAKNIDNDSLISSAILDIKSNSIKNNDTLESIKLDLQTKFLSNEGLIYNYYFATINSDSIINKGKIYANNLEIYNTYDFINLNSLIKANNHLEIYTNNFISTNSNFLSKDGVLLSNNTNIINSNLYNTHIYTKLFFNKNSKFENLNIIDKVLKTNSNLFIEIFQDNLNIKEKEEILSKFMTSYAKNFGYSDEINVVLLNTYEIGANNSQFLGNFNTATPNSIYINLAYINNPVKLTKALGHELYHLISFSKGNFIPNDKEQDILANHQGYLLTYYLNESLKDKKPLYKYQDTKANSYDKKVLYNEEFFNELDKYSSDNVAPVVISLGARVVQATFRSSFVKKISKEAIDKLTKSFIQKCVQCHDFDHGDGLGRARTGPLLKYDLSKALEKDEYHSKFMKKVFIKAGIKFNNSDLIEHRGVVNVGPVTIEGDGGKKLKAGDNAKKQVKNKTNNKITSSPGNNQNQIKKLFDKKNKAGAITIAGKTYLADPTNKGGAKVFKNVPDKDVFKFFKDTAGVKEMPKAQKVFDKKSGKFKGEIYIIKKDGVDYILRDFATQKSKDGSVFSWTLQIKELPNTKNNIELKFK</sequence>
<dbReference type="InterPro" id="IPR009056">
    <property type="entry name" value="Cyt_c-like_dom"/>
</dbReference>
<feature type="region of interest" description="Disordered" evidence="1">
    <location>
        <begin position="786"/>
        <end position="813"/>
    </location>
</feature>
<dbReference type="GO" id="GO:0020037">
    <property type="term" value="F:heme binding"/>
    <property type="evidence" value="ECO:0007669"/>
    <property type="project" value="InterPro"/>
</dbReference>
<dbReference type="RefSeq" id="WP_089182593.1">
    <property type="nucleotide sequence ID" value="NZ_CP043427.1"/>
</dbReference>
<evidence type="ECO:0000313" key="2">
    <source>
        <dbReference type="EMBL" id="SUX10051.1"/>
    </source>
</evidence>
<dbReference type="OrthoDB" id="5363767at2"/>
<organism evidence="2 3">
    <name type="scientific">Campylobacter sputorum subsp. sputorum</name>
    <dbReference type="NCBI Taxonomy" id="32024"/>
    <lineage>
        <taxon>Bacteria</taxon>
        <taxon>Pseudomonadati</taxon>
        <taxon>Campylobacterota</taxon>
        <taxon>Epsilonproteobacteria</taxon>
        <taxon>Campylobacterales</taxon>
        <taxon>Campylobacteraceae</taxon>
        <taxon>Campylobacter</taxon>
    </lineage>
</organism>
<dbReference type="AlphaFoldDB" id="A0A381DI47"/>
<dbReference type="Gene3D" id="2.160.20.10">
    <property type="entry name" value="Single-stranded right-handed beta-helix, Pectin lyase-like"/>
    <property type="match status" value="1"/>
</dbReference>
<dbReference type="InterPro" id="IPR008638">
    <property type="entry name" value="FhaB/CdiA-like_TPS"/>
</dbReference>
<dbReference type="InterPro" id="IPR011050">
    <property type="entry name" value="Pectin_lyase_fold/virulence"/>
</dbReference>
<evidence type="ECO:0000313" key="3">
    <source>
        <dbReference type="Proteomes" id="UP000254920"/>
    </source>
</evidence>
<evidence type="ECO:0000256" key="1">
    <source>
        <dbReference type="SAM" id="MobiDB-lite"/>
    </source>
</evidence>
<dbReference type="GeneID" id="93090773"/>
<proteinExistence type="predicted"/>
<feature type="compositionally biased region" description="Polar residues" evidence="1">
    <location>
        <begin position="800"/>
        <end position="813"/>
    </location>
</feature>
<dbReference type="SMART" id="SM00912">
    <property type="entry name" value="Haemagg_act"/>
    <property type="match status" value="1"/>
</dbReference>
<dbReference type="STRING" id="32024.GCA_000788295_00350"/>
<dbReference type="NCBIfam" id="TIGR01901">
    <property type="entry name" value="adhes_NPXG"/>
    <property type="match status" value="1"/>
</dbReference>
<dbReference type="Pfam" id="PF05860">
    <property type="entry name" value="TPS"/>
    <property type="match status" value="1"/>
</dbReference>
<gene>
    <name evidence="2" type="primary">ibpA</name>
    <name evidence="2" type="ORF">NCTC12475_00325</name>
</gene>
<dbReference type="Proteomes" id="UP000254920">
    <property type="component" value="Unassembled WGS sequence"/>
</dbReference>
<dbReference type="SUPFAM" id="SSF51126">
    <property type="entry name" value="Pectin lyase-like"/>
    <property type="match status" value="1"/>
</dbReference>
<reference evidence="2 3" key="1">
    <citation type="submission" date="2018-06" db="EMBL/GenBank/DDBJ databases">
        <authorList>
            <consortium name="Pathogen Informatics"/>
            <person name="Doyle S."/>
        </authorList>
    </citation>
    <scope>NUCLEOTIDE SEQUENCE [LARGE SCALE GENOMIC DNA]</scope>
    <source>
        <strain evidence="2 3">NCTC12475</strain>
    </source>
</reference>
<dbReference type="InterPro" id="IPR012334">
    <property type="entry name" value="Pectin_lyas_fold"/>
</dbReference>
<feature type="compositionally biased region" description="Basic and acidic residues" evidence="1">
    <location>
        <begin position="786"/>
        <end position="795"/>
    </location>
</feature>
<dbReference type="EMBL" id="UFVD01000001">
    <property type="protein sequence ID" value="SUX10051.1"/>
    <property type="molecule type" value="Genomic_DNA"/>
</dbReference>
<dbReference type="PROSITE" id="PS51007">
    <property type="entry name" value="CYTC"/>
    <property type="match status" value="1"/>
</dbReference>
<keyword evidence="3" id="KW-1185">Reference proteome</keyword>
<protein>
    <submittedName>
        <fullName evidence="2">Hemagglutination activity domain-containing protein</fullName>
    </submittedName>
</protein>
<dbReference type="GO" id="GO:0009055">
    <property type="term" value="F:electron transfer activity"/>
    <property type="evidence" value="ECO:0007669"/>
    <property type="project" value="InterPro"/>
</dbReference>
<accession>A0A381DI47</accession>
<name>A0A381DI47_9BACT</name>